<dbReference type="PANTHER" id="PTHR45008:SF1">
    <property type="entry name" value="PTS SYSTEM GLUCOSE-SPECIFIC EIIA COMPONENT"/>
    <property type="match status" value="1"/>
</dbReference>
<evidence type="ECO:0000256" key="4">
    <source>
        <dbReference type="ARBA" id="ARBA00022679"/>
    </source>
</evidence>
<evidence type="ECO:0000313" key="8">
    <source>
        <dbReference type="EMBL" id="AMC92994.1"/>
    </source>
</evidence>
<dbReference type="EMBL" id="CP013213">
    <property type="protein sequence ID" value="AMC92994.1"/>
    <property type="molecule type" value="Genomic_DNA"/>
</dbReference>
<dbReference type="Proteomes" id="UP000063781">
    <property type="component" value="Chromosome"/>
</dbReference>
<dbReference type="GO" id="GO:0009401">
    <property type="term" value="P:phosphoenolpyruvate-dependent sugar phosphotransferase system"/>
    <property type="evidence" value="ECO:0007669"/>
    <property type="project" value="UniProtKB-KW"/>
</dbReference>
<dbReference type="Gene3D" id="2.70.70.10">
    <property type="entry name" value="Glucose Permease (Domain IIA)"/>
    <property type="match status" value="1"/>
</dbReference>
<keyword evidence="3" id="KW-0762">Sugar transport</keyword>
<organism evidence="8 9">
    <name type="scientific">Erysipelothrix larvae</name>
    <dbReference type="NCBI Taxonomy" id="1514105"/>
    <lineage>
        <taxon>Bacteria</taxon>
        <taxon>Bacillati</taxon>
        <taxon>Bacillota</taxon>
        <taxon>Erysipelotrichia</taxon>
        <taxon>Erysipelotrichales</taxon>
        <taxon>Erysipelotrichaceae</taxon>
        <taxon>Erysipelothrix</taxon>
    </lineage>
</organism>
<gene>
    <name evidence="8" type="ORF">AOC36_03045</name>
</gene>
<dbReference type="GO" id="GO:0016301">
    <property type="term" value="F:kinase activity"/>
    <property type="evidence" value="ECO:0007669"/>
    <property type="project" value="UniProtKB-KW"/>
</dbReference>
<dbReference type="Pfam" id="PF00358">
    <property type="entry name" value="PTS_EIIA_1"/>
    <property type="match status" value="1"/>
</dbReference>
<sequence>MFKKRKQKKCELMAHITGELIPIENVKDQVFSTKMMGEGIAIIAKEINLCAPCNGEISLIAPTKHAIIIQNDDGLQILLHIGLDSANYLDSLFTVHVCQGDKVSVGDLLITINQEYLNSLDELVVPMVLLENPSECKIVIKKILNKVESGKDAVINY</sequence>
<keyword evidence="2" id="KW-0813">Transport</keyword>
<dbReference type="PROSITE" id="PS51093">
    <property type="entry name" value="PTS_EIIA_TYPE_1"/>
    <property type="match status" value="1"/>
</dbReference>
<dbReference type="InterPro" id="IPR001127">
    <property type="entry name" value="PTS_EIIA_1_perm"/>
</dbReference>
<feature type="domain" description="PTS EIIA type-1" evidence="7">
    <location>
        <begin position="28"/>
        <end position="132"/>
    </location>
</feature>
<keyword evidence="6" id="KW-0418">Kinase</keyword>
<dbReference type="InterPro" id="IPR011055">
    <property type="entry name" value="Dup_hybrid_motif"/>
</dbReference>
<evidence type="ECO:0000256" key="1">
    <source>
        <dbReference type="ARBA" id="ARBA00004496"/>
    </source>
</evidence>
<evidence type="ECO:0000256" key="2">
    <source>
        <dbReference type="ARBA" id="ARBA00022448"/>
    </source>
</evidence>
<keyword evidence="4" id="KW-0808">Transferase</keyword>
<comment type="subcellular location">
    <subcellularLocation>
        <location evidence="1">Cytoplasm</location>
    </subcellularLocation>
</comment>
<name>A0A0X8GYY3_9FIRM</name>
<keyword evidence="5" id="KW-0598">Phosphotransferase system</keyword>
<evidence type="ECO:0000256" key="3">
    <source>
        <dbReference type="ARBA" id="ARBA00022597"/>
    </source>
</evidence>
<dbReference type="SUPFAM" id="SSF51261">
    <property type="entry name" value="Duplicated hybrid motif"/>
    <property type="match status" value="1"/>
</dbReference>
<reference evidence="8 9" key="1">
    <citation type="submission" date="2015-10" db="EMBL/GenBank/DDBJ databases">
        <title>Erysipelothrix larvae sp. LV19 isolated from the larval gut of the rhinoceros beetle, Trypoxylus dichotomus.</title>
        <authorList>
            <person name="Lim S."/>
            <person name="Kim B.-C."/>
        </authorList>
    </citation>
    <scope>NUCLEOTIDE SEQUENCE [LARGE SCALE GENOMIC DNA]</scope>
    <source>
        <strain evidence="8 9">LV19</strain>
    </source>
</reference>
<dbReference type="AlphaFoldDB" id="A0A0X8GYY3"/>
<dbReference type="GO" id="GO:0005737">
    <property type="term" value="C:cytoplasm"/>
    <property type="evidence" value="ECO:0007669"/>
    <property type="project" value="UniProtKB-SubCell"/>
</dbReference>
<proteinExistence type="predicted"/>
<evidence type="ECO:0000256" key="5">
    <source>
        <dbReference type="ARBA" id="ARBA00022683"/>
    </source>
</evidence>
<dbReference type="PANTHER" id="PTHR45008">
    <property type="entry name" value="PTS SYSTEM GLUCOSE-SPECIFIC EIIA COMPONENT"/>
    <property type="match status" value="1"/>
</dbReference>
<dbReference type="InterPro" id="IPR050890">
    <property type="entry name" value="PTS_EIIA_component"/>
</dbReference>
<dbReference type="OrthoDB" id="92465at2"/>
<evidence type="ECO:0000256" key="6">
    <source>
        <dbReference type="ARBA" id="ARBA00022777"/>
    </source>
</evidence>
<keyword evidence="9" id="KW-1185">Reference proteome</keyword>
<accession>A0A0X8GYY3</accession>
<dbReference type="KEGG" id="erl:AOC36_03045"/>
<dbReference type="RefSeq" id="WP_067631345.1">
    <property type="nucleotide sequence ID" value="NZ_CP013213.1"/>
</dbReference>
<protein>
    <recommendedName>
        <fullName evidence="7">PTS EIIA type-1 domain-containing protein</fullName>
    </recommendedName>
</protein>
<evidence type="ECO:0000259" key="7">
    <source>
        <dbReference type="PROSITE" id="PS51093"/>
    </source>
</evidence>
<evidence type="ECO:0000313" key="9">
    <source>
        <dbReference type="Proteomes" id="UP000063781"/>
    </source>
</evidence>
<dbReference type="STRING" id="1514105.AOC36_03045"/>
<dbReference type="NCBIfam" id="TIGR00830">
    <property type="entry name" value="PTBA"/>
    <property type="match status" value="1"/>
</dbReference>